<feature type="compositionally biased region" description="Pro residues" evidence="1">
    <location>
        <begin position="231"/>
        <end position="240"/>
    </location>
</feature>
<dbReference type="InterPro" id="IPR007730">
    <property type="entry name" value="SPOR-like_dom"/>
</dbReference>
<proteinExistence type="predicted"/>
<dbReference type="Gene3D" id="3.30.70.1070">
    <property type="entry name" value="Sporulation related repeat"/>
    <property type="match status" value="1"/>
</dbReference>
<accession>A0ABY5SWE7</accession>
<keyword evidence="4" id="KW-1185">Reference proteome</keyword>
<dbReference type="EMBL" id="CP092471">
    <property type="protein sequence ID" value="UVI38878.1"/>
    <property type="molecule type" value="Genomic_DNA"/>
</dbReference>
<dbReference type="InterPro" id="IPR036908">
    <property type="entry name" value="RlpA-like_sf"/>
</dbReference>
<evidence type="ECO:0000256" key="1">
    <source>
        <dbReference type="SAM" id="MobiDB-lite"/>
    </source>
</evidence>
<dbReference type="CDD" id="cd22268">
    <property type="entry name" value="DPBB_RlpA-like"/>
    <property type="match status" value="1"/>
</dbReference>
<dbReference type="RefSeq" id="WP_265558060.1">
    <property type="nucleotide sequence ID" value="NZ_CP092471.1"/>
</dbReference>
<dbReference type="PANTHER" id="PTHR34183">
    <property type="entry name" value="ENDOLYTIC PEPTIDOGLYCAN TRANSGLYCOSYLASE RLPA"/>
    <property type="match status" value="1"/>
</dbReference>
<dbReference type="PANTHER" id="PTHR34183:SF1">
    <property type="entry name" value="ENDOLYTIC PEPTIDOGLYCAN TRANSGLYCOSYLASE RLPA"/>
    <property type="match status" value="1"/>
</dbReference>
<sequence length="326" mass="34137">MSDRRKAGLLAIGLGFTAASCTPFSDRVASSQNTDVSDAAQPPANGPEADYPVVIGEPFTIDGITYTPSDTLNYDEVGYATLDGATVTGITVAHRTLPMPSYVEITSLDSGRTILARVERRGPMTNTRLIALSPAARAQLGALEGSPVRVRRVNPPEDQRAELRADSEAPLRMETPEGLLIVLRQQLPTVGSAPLAKAAGNPTEPVQSIDPTASRVSEKPSGSAAEATVPPSAPPGPPAPAAAIERANEAAPPAPIRTGDWVVQAGAFSTRTAADRVAKNIDGYVEPAGRLWRVRSGPFQTRGQADAALAKVRATGYKAAQVYSIR</sequence>
<dbReference type="InterPro" id="IPR036680">
    <property type="entry name" value="SPOR-like_sf"/>
</dbReference>
<dbReference type="SUPFAM" id="SSF110997">
    <property type="entry name" value="Sporulation related repeat"/>
    <property type="match status" value="1"/>
</dbReference>
<feature type="region of interest" description="Disordered" evidence="1">
    <location>
        <begin position="27"/>
        <end position="50"/>
    </location>
</feature>
<feature type="compositionally biased region" description="Polar residues" evidence="1">
    <location>
        <begin position="204"/>
        <end position="215"/>
    </location>
</feature>
<organism evidence="3 4">
    <name type="scientific">Qipengyuania spongiae</name>
    <dbReference type="NCBI Taxonomy" id="2909673"/>
    <lineage>
        <taxon>Bacteria</taxon>
        <taxon>Pseudomonadati</taxon>
        <taxon>Pseudomonadota</taxon>
        <taxon>Alphaproteobacteria</taxon>
        <taxon>Sphingomonadales</taxon>
        <taxon>Erythrobacteraceae</taxon>
        <taxon>Qipengyuania</taxon>
    </lineage>
</organism>
<dbReference type="Gene3D" id="2.40.40.10">
    <property type="entry name" value="RlpA-like domain"/>
    <property type="match status" value="1"/>
</dbReference>
<protein>
    <submittedName>
        <fullName evidence="3">SPOR domain-containing protein</fullName>
    </submittedName>
</protein>
<gene>
    <name evidence="3" type="ORF">L1F33_11595</name>
</gene>
<feature type="region of interest" description="Disordered" evidence="1">
    <location>
        <begin position="193"/>
        <end position="241"/>
    </location>
</feature>
<evidence type="ECO:0000313" key="3">
    <source>
        <dbReference type="EMBL" id="UVI38878.1"/>
    </source>
</evidence>
<dbReference type="Proteomes" id="UP001065265">
    <property type="component" value="Chromosome"/>
</dbReference>
<name>A0ABY5SWE7_9SPHN</name>
<dbReference type="Pfam" id="PF05036">
    <property type="entry name" value="SPOR"/>
    <property type="match status" value="1"/>
</dbReference>
<feature type="compositionally biased region" description="Polar residues" evidence="1">
    <location>
        <begin position="27"/>
        <end position="36"/>
    </location>
</feature>
<evidence type="ECO:0000259" key="2">
    <source>
        <dbReference type="Pfam" id="PF05036"/>
    </source>
</evidence>
<reference evidence="3" key="1">
    <citation type="submission" date="2022-02" db="EMBL/GenBank/DDBJ databases">
        <title>Qipengyuania spongiae sp. nov., isolated from marine sponge.</title>
        <authorList>
            <person name="Li Z."/>
            <person name="Zhang M."/>
        </authorList>
    </citation>
    <scope>NUCLEOTIDE SEQUENCE</scope>
    <source>
        <strain evidence="3">PHS-Z21</strain>
    </source>
</reference>
<evidence type="ECO:0000313" key="4">
    <source>
        <dbReference type="Proteomes" id="UP001065265"/>
    </source>
</evidence>
<feature type="domain" description="SPOR" evidence="2">
    <location>
        <begin position="259"/>
        <end position="322"/>
    </location>
</feature>